<dbReference type="InterPro" id="IPR006073">
    <property type="entry name" value="GTP-bd"/>
</dbReference>
<dbReference type="Proteomes" id="UP000823886">
    <property type="component" value="Unassembled WGS sequence"/>
</dbReference>
<sequence length="681" mass="77707">DPPKKKSLFRRLIDYIIAFFCRLFSIPLQTSVENAASQDQDYKAAIQKCAEIAKDDFTVVRPCYEAVISKCSSIVHNLQEQQAHHRYHSKLSDSVSEIVSDFAQNLSDSVLSQSQKSEAELLQKERTLPDFTISLLGRTKAGKTTLHAILTGEGRDKIGSGLQRTTRYNRVYQWNLLRLIDTPGFGSAEAAGRSDDEIAAAVLDESDIICFVVVDEGIQKDILEFIQRASKRNKPIIILLNHKQNIRDSVHFKRFLQKPTDWLTTTGEANLQGYSNRIYRFAQENGFGNLISVYPVFLLAALMAQEPEYTKYSKLLWESSNLEPFIEKLKSWITFSGPLKRSQTLLDGTIQDFSHTEEKLQRELLPINQEIQALQTRWPATVTTIRKEQQVLMDHLKDLLDERFSRLKKQEALNFATQYFDCKDDLSSKWTEYLDSIHFERTLEEDVKELTNQFLSKVDNTVRDFLEDFYFAFSSDLSLDGGQKLSFNFRLATNILASLMDAGGLIASFFIPFGWVIAIPGAILHILSRLFTSQAEKRKQAIDALYGKLSSQIEEKIPSWRYSITEQIHKQTEELIQKSDRAFSSATQELNDVIHTCDGLANIYTEQRQHLNQVYAWRILTFMEGKVEMYADTDIGAVVHDVERLPGLIRIHTPLSITIAPDALKDVISEQIEIVGTETVS</sequence>
<reference evidence="3" key="2">
    <citation type="submission" date="2021-04" db="EMBL/GenBank/DDBJ databases">
        <authorList>
            <person name="Gilroy R."/>
        </authorList>
    </citation>
    <scope>NUCLEOTIDE SEQUENCE</scope>
    <source>
        <strain evidence="3">ChiBcec2-3848</strain>
    </source>
</reference>
<dbReference type="EMBL" id="DWVZ01000182">
    <property type="protein sequence ID" value="HJC64521.1"/>
    <property type="molecule type" value="Genomic_DNA"/>
</dbReference>
<feature type="transmembrane region" description="Helical" evidence="1">
    <location>
        <begin position="505"/>
        <end position="527"/>
    </location>
</feature>
<dbReference type="GO" id="GO:0005525">
    <property type="term" value="F:GTP binding"/>
    <property type="evidence" value="ECO:0007669"/>
    <property type="project" value="InterPro"/>
</dbReference>
<proteinExistence type="predicted"/>
<feature type="non-terminal residue" evidence="3">
    <location>
        <position position="1"/>
    </location>
</feature>
<keyword evidence="1" id="KW-0812">Transmembrane</keyword>
<dbReference type="Gene3D" id="3.40.50.300">
    <property type="entry name" value="P-loop containing nucleotide triphosphate hydrolases"/>
    <property type="match status" value="1"/>
</dbReference>
<evidence type="ECO:0000313" key="3">
    <source>
        <dbReference type="EMBL" id="HJC64521.1"/>
    </source>
</evidence>
<dbReference type="GO" id="GO:0002098">
    <property type="term" value="P:tRNA wobble uridine modification"/>
    <property type="evidence" value="ECO:0007669"/>
    <property type="project" value="TreeGrafter"/>
</dbReference>
<protein>
    <submittedName>
        <fullName evidence="3">50S ribosome-binding GTPase</fullName>
    </submittedName>
</protein>
<keyword evidence="1" id="KW-0472">Membrane</keyword>
<dbReference type="SUPFAM" id="SSF52540">
    <property type="entry name" value="P-loop containing nucleoside triphosphate hydrolases"/>
    <property type="match status" value="1"/>
</dbReference>
<comment type="caution">
    <text evidence="3">The sequence shown here is derived from an EMBL/GenBank/DDBJ whole genome shotgun (WGS) entry which is preliminary data.</text>
</comment>
<accession>A0A9D2PRT5</accession>
<dbReference type="PANTHER" id="PTHR42714:SF2">
    <property type="entry name" value="TRNA MODIFICATION GTPASE GTPBP3, MITOCHONDRIAL"/>
    <property type="match status" value="1"/>
</dbReference>
<dbReference type="GO" id="GO:0030488">
    <property type="term" value="P:tRNA methylation"/>
    <property type="evidence" value="ECO:0007669"/>
    <property type="project" value="TreeGrafter"/>
</dbReference>
<keyword evidence="1" id="KW-1133">Transmembrane helix</keyword>
<gene>
    <name evidence="3" type="ORF">H9753_13060</name>
</gene>
<evidence type="ECO:0000259" key="2">
    <source>
        <dbReference type="Pfam" id="PF01926"/>
    </source>
</evidence>
<evidence type="ECO:0000313" key="4">
    <source>
        <dbReference type="Proteomes" id="UP000823886"/>
    </source>
</evidence>
<feature type="domain" description="G" evidence="2">
    <location>
        <begin position="133"/>
        <end position="241"/>
    </location>
</feature>
<dbReference type="InterPro" id="IPR027417">
    <property type="entry name" value="P-loop_NTPase"/>
</dbReference>
<reference evidence="3" key="1">
    <citation type="journal article" date="2021" name="PeerJ">
        <title>Extensive microbial diversity within the chicken gut microbiome revealed by metagenomics and culture.</title>
        <authorList>
            <person name="Gilroy R."/>
            <person name="Ravi A."/>
            <person name="Getino M."/>
            <person name="Pursley I."/>
            <person name="Horton D.L."/>
            <person name="Alikhan N.F."/>
            <person name="Baker D."/>
            <person name="Gharbi K."/>
            <person name="Hall N."/>
            <person name="Watson M."/>
            <person name="Adriaenssens E.M."/>
            <person name="Foster-Nyarko E."/>
            <person name="Jarju S."/>
            <person name="Secka A."/>
            <person name="Antonio M."/>
            <person name="Oren A."/>
            <person name="Chaudhuri R.R."/>
            <person name="La Ragione R."/>
            <person name="Hildebrand F."/>
            <person name="Pallen M.J."/>
        </authorList>
    </citation>
    <scope>NUCLEOTIDE SEQUENCE</scope>
    <source>
        <strain evidence="3">ChiBcec2-3848</strain>
    </source>
</reference>
<evidence type="ECO:0000256" key="1">
    <source>
        <dbReference type="SAM" id="Phobius"/>
    </source>
</evidence>
<dbReference type="Pfam" id="PF01926">
    <property type="entry name" value="MMR_HSR1"/>
    <property type="match status" value="1"/>
</dbReference>
<organism evidence="3 4">
    <name type="scientific">Candidatus Blautia merdavium</name>
    <dbReference type="NCBI Taxonomy" id="2838494"/>
    <lineage>
        <taxon>Bacteria</taxon>
        <taxon>Bacillati</taxon>
        <taxon>Bacillota</taxon>
        <taxon>Clostridia</taxon>
        <taxon>Lachnospirales</taxon>
        <taxon>Lachnospiraceae</taxon>
        <taxon>Blautia</taxon>
    </lineage>
</organism>
<dbReference type="GO" id="GO:0005737">
    <property type="term" value="C:cytoplasm"/>
    <property type="evidence" value="ECO:0007669"/>
    <property type="project" value="TreeGrafter"/>
</dbReference>
<name>A0A9D2PRT5_9FIRM</name>
<dbReference type="AlphaFoldDB" id="A0A9D2PRT5"/>
<dbReference type="PANTHER" id="PTHR42714">
    <property type="entry name" value="TRNA MODIFICATION GTPASE GTPBP3"/>
    <property type="match status" value="1"/>
</dbReference>